<dbReference type="PaxDb" id="3218-PP1S4_213V6.1"/>
<evidence type="ECO:0000313" key="4">
    <source>
        <dbReference type="EnsemblPlants" id="Pp3c16_22640V3.1"/>
    </source>
</evidence>
<sequence length="319" mass="34497">MQSSSSVCYSVAKIESDLGGPSRMIGSGIGSPVPSNLQFGIRKQSERLSASALKVGKESHRIRKPPLPLPQVQYRPPIIIHTYSPKVIHTEPDDFMSLVQKLTGSSDTRLRLKRNLSAKKGAKSGDRTKVDTTDLEQQGSKDARCGSPAPVSEESTFLTSDACGSVLAMKQSDSPKSPLDSNFEFENHDLLFTTFDVKTEPSSFSFNDNSFNFFSDFNPQPASAASRASNLPAKTGQIAQEPYNSFPSIDINSSLPSQSGSYFTTGPMASLPDFSQSFLDCFTGAPAPPQRQGHFNGGYSSSSESTMVALENIQAFMLH</sequence>
<dbReference type="Gramene" id="Pp3c16_22640V3.4">
    <property type="protein sequence ID" value="Pp3c16_22640V3.4"/>
    <property type="gene ID" value="Pp3c16_22640"/>
</dbReference>
<dbReference type="EnsemblPlants" id="Pp3c16_22640V3.1">
    <property type="protein sequence ID" value="Pp3c16_22640V3.1"/>
    <property type="gene ID" value="Pp3c16_22640"/>
</dbReference>
<dbReference type="EMBL" id="ABEU02000016">
    <property type="protein sequence ID" value="PNR38243.1"/>
    <property type="molecule type" value="Genomic_DNA"/>
</dbReference>
<dbReference type="Gramene" id="Pp3c16_22640V3.3">
    <property type="protein sequence ID" value="Pp3c16_22640V3.3"/>
    <property type="gene ID" value="Pp3c16_22640"/>
</dbReference>
<dbReference type="AlphaFoldDB" id="A9REB4"/>
<dbReference type="RefSeq" id="XP_024399178.1">
    <property type="nucleotide sequence ID" value="XM_024543410.2"/>
</dbReference>
<accession>A9REB4</accession>
<keyword evidence="5" id="KW-1185">Reference proteome</keyword>
<feature type="region of interest" description="Disordered" evidence="1">
    <location>
        <begin position="117"/>
        <end position="152"/>
    </location>
</feature>
<dbReference type="HOGENOM" id="CLU_786174_0_0_1"/>
<dbReference type="GeneID" id="112293694"/>
<name>A9REB4_PHYPA</name>
<dbReference type="STRING" id="3218.A9REB4"/>
<gene>
    <name evidence="4" type="primary">LOC112293694</name>
    <name evidence="3" type="ORF">PHYPA_021354</name>
</gene>
<evidence type="ECO:0000313" key="5">
    <source>
        <dbReference type="Proteomes" id="UP000006727"/>
    </source>
</evidence>
<dbReference type="OrthoDB" id="695631at2759"/>
<reference evidence="3 5" key="2">
    <citation type="journal article" date="2018" name="Plant J.">
        <title>The Physcomitrella patens chromosome-scale assembly reveals moss genome structure and evolution.</title>
        <authorList>
            <person name="Lang D."/>
            <person name="Ullrich K.K."/>
            <person name="Murat F."/>
            <person name="Fuchs J."/>
            <person name="Jenkins J."/>
            <person name="Haas F.B."/>
            <person name="Piednoel M."/>
            <person name="Gundlach H."/>
            <person name="Van Bel M."/>
            <person name="Meyberg R."/>
            <person name="Vives C."/>
            <person name="Morata J."/>
            <person name="Symeonidi A."/>
            <person name="Hiss M."/>
            <person name="Muchero W."/>
            <person name="Kamisugi Y."/>
            <person name="Saleh O."/>
            <person name="Blanc G."/>
            <person name="Decker E.L."/>
            <person name="van Gessel N."/>
            <person name="Grimwood J."/>
            <person name="Hayes R.D."/>
            <person name="Graham S.W."/>
            <person name="Gunter L.E."/>
            <person name="McDaniel S.F."/>
            <person name="Hoernstein S.N.W."/>
            <person name="Larsson A."/>
            <person name="Li F.W."/>
            <person name="Perroud P.F."/>
            <person name="Phillips J."/>
            <person name="Ranjan P."/>
            <person name="Rokshar D.S."/>
            <person name="Rothfels C.J."/>
            <person name="Schneider L."/>
            <person name="Shu S."/>
            <person name="Stevenson D.W."/>
            <person name="Thummler F."/>
            <person name="Tillich M."/>
            <person name="Villarreal Aguilar J.C."/>
            <person name="Widiez T."/>
            <person name="Wong G.K."/>
            <person name="Wymore A."/>
            <person name="Zhang Y."/>
            <person name="Zimmer A.D."/>
            <person name="Quatrano R.S."/>
            <person name="Mayer K.F.X."/>
            <person name="Goodstein D."/>
            <person name="Casacuberta J.M."/>
            <person name="Vandepoele K."/>
            <person name="Reski R."/>
            <person name="Cuming A.C."/>
            <person name="Tuskan G.A."/>
            <person name="Maumus F."/>
            <person name="Salse J."/>
            <person name="Schmutz J."/>
            <person name="Rensing S.A."/>
        </authorList>
    </citation>
    <scope>NUCLEOTIDE SEQUENCE [LARGE SCALE GENOMIC DNA]</scope>
    <source>
        <strain evidence="4 5">cv. Gransden 2004</strain>
    </source>
</reference>
<dbReference type="InterPro" id="IPR039607">
    <property type="entry name" value="VQ_8/17/18/20/21/25"/>
</dbReference>
<dbReference type="GO" id="GO:0005634">
    <property type="term" value="C:nucleus"/>
    <property type="evidence" value="ECO:0000318"/>
    <property type="project" value="GO_Central"/>
</dbReference>
<evidence type="ECO:0000259" key="2">
    <source>
        <dbReference type="Pfam" id="PF05678"/>
    </source>
</evidence>
<reference evidence="3 5" key="1">
    <citation type="journal article" date="2008" name="Science">
        <title>The Physcomitrella genome reveals evolutionary insights into the conquest of land by plants.</title>
        <authorList>
            <person name="Rensing S."/>
            <person name="Lang D."/>
            <person name="Zimmer A."/>
            <person name="Terry A."/>
            <person name="Salamov A."/>
            <person name="Shapiro H."/>
            <person name="Nishiyama T."/>
            <person name="Perroud P.-F."/>
            <person name="Lindquist E."/>
            <person name="Kamisugi Y."/>
            <person name="Tanahashi T."/>
            <person name="Sakakibara K."/>
            <person name="Fujita T."/>
            <person name="Oishi K."/>
            <person name="Shin-I T."/>
            <person name="Kuroki Y."/>
            <person name="Toyoda A."/>
            <person name="Suzuki Y."/>
            <person name="Hashimoto A."/>
            <person name="Yamaguchi K."/>
            <person name="Sugano A."/>
            <person name="Kohara Y."/>
            <person name="Fujiyama A."/>
            <person name="Anterola A."/>
            <person name="Aoki S."/>
            <person name="Ashton N."/>
            <person name="Barbazuk W.B."/>
            <person name="Barker E."/>
            <person name="Bennetzen J."/>
            <person name="Bezanilla M."/>
            <person name="Blankenship R."/>
            <person name="Cho S.H."/>
            <person name="Dutcher S."/>
            <person name="Estelle M."/>
            <person name="Fawcett J.A."/>
            <person name="Gundlach H."/>
            <person name="Hanada K."/>
            <person name="Heyl A."/>
            <person name="Hicks K.A."/>
            <person name="Hugh J."/>
            <person name="Lohr M."/>
            <person name="Mayer K."/>
            <person name="Melkozernov A."/>
            <person name="Murata T."/>
            <person name="Nelson D."/>
            <person name="Pils B."/>
            <person name="Prigge M."/>
            <person name="Reiss B."/>
            <person name="Renner T."/>
            <person name="Rombauts S."/>
            <person name="Rushton P."/>
            <person name="Sanderfoot A."/>
            <person name="Schween G."/>
            <person name="Shiu S.-H."/>
            <person name="Stueber K."/>
            <person name="Theodoulou F.L."/>
            <person name="Tu H."/>
            <person name="Van de Peer Y."/>
            <person name="Verrier P.J."/>
            <person name="Waters E."/>
            <person name="Wood A."/>
            <person name="Yang L."/>
            <person name="Cove D."/>
            <person name="Cuming A."/>
            <person name="Hasebe M."/>
            <person name="Lucas S."/>
            <person name="Mishler D.B."/>
            <person name="Reski R."/>
            <person name="Grigoriev I."/>
            <person name="Quatrano R.S."/>
            <person name="Boore J.L."/>
        </authorList>
    </citation>
    <scope>NUCLEOTIDE SEQUENCE [LARGE SCALE GENOMIC DNA]</scope>
    <source>
        <strain evidence="4 5">cv. Gransden 2004</strain>
    </source>
</reference>
<feature type="compositionally biased region" description="Basic and acidic residues" evidence="1">
    <location>
        <begin position="123"/>
        <end position="132"/>
    </location>
</feature>
<dbReference type="Proteomes" id="UP000006727">
    <property type="component" value="Chromosome 16"/>
</dbReference>
<dbReference type="Pfam" id="PF05678">
    <property type="entry name" value="VQ"/>
    <property type="match status" value="1"/>
</dbReference>
<dbReference type="EnsemblPlants" id="Pp3c16_22640V3.2">
    <property type="protein sequence ID" value="Pp3c16_22640V3.2"/>
    <property type="gene ID" value="Pp3c16_22640"/>
</dbReference>
<dbReference type="EnsemblPlants" id="Pp3c16_22640V3.3">
    <property type="protein sequence ID" value="Pp3c16_22640V3.3"/>
    <property type="gene ID" value="Pp3c16_22640"/>
</dbReference>
<feature type="domain" description="VQ" evidence="2">
    <location>
        <begin position="82"/>
        <end position="108"/>
    </location>
</feature>
<dbReference type="PANTHER" id="PTHR33143:SF6">
    <property type="entry name" value="OS08G0102900 PROTEIN"/>
    <property type="match status" value="1"/>
</dbReference>
<dbReference type="Gramene" id="Pp3c16_22640V3.1">
    <property type="protein sequence ID" value="Pp3c16_22640V3.1"/>
    <property type="gene ID" value="Pp3c16_22640"/>
</dbReference>
<proteinExistence type="predicted"/>
<dbReference type="EnsemblPlants" id="Pp3c16_22640V3.4">
    <property type="protein sequence ID" value="Pp3c16_22640V3.4"/>
    <property type="gene ID" value="Pp3c16_22640"/>
</dbReference>
<dbReference type="PANTHER" id="PTHR33143">
    <property type="entry name" value="F16F4.1 PROTEIN-RELATED"/>
    <property type="match status" value="1"/>
</dbReference>
<organism evidence="3">
    <name type="scientific">Physcomitrium patens</name>
    <name type="common">Spreading-leaved earth moss</name>
    <name type="synonym">Physcomitrella patens</name>
    <dbReference type="NCBI Taxonomy" id="3218"/>
    <lineage>
        <taxon>Eukaryota</taxon>
        <taxon>Viridiplantae</taxon>
        <taxon>Streptophyta</taxon>
        <taxon>Embryophyta</taxon>
        <taxon>Bryophyta</taxon>
        <taxon>Bryophytina</taxon>
        <taxon>Bryopsida</taxon>
        <taxon>Funariidae</taxon>
        <taxon>Funariales</taxon>
        <taxon>Funariaceae</taxon>
        <taxon>Physcomitrium</taxon>
    </lineage>
</organism>
<reference evidence="4" key="3">
    <citation type="submission" date="2020-12" db="UniProtKB">
        <authorList>
            <consortium name="EnsemblPlants"/>
        </authorList>
    </citation>
    <scope>IDENTIFICATION</scope>
</reference>
<dbReference type="eggNOG" id="ENOG502SESQ">
    <property type="taxonomic scope" value="Eukaryota"/>
</dbReference>
<evidence type="ECO:0000256" key="1">
    <source>
        <dbReference type="SAM" id="MobiDB-lite"/>
    </source>
</evidence>
<evidence type="ECO:0000313" key="3">
    <source>
        <dbReference type="EMBL" id="PNR38243.1"/>
    </source>
</evidence>
<protein>
    <recommendedName>
        <fullName evidence="2">VQ domain-containing protein</fullName>
    </recommendedName>
</protein>
<dbReference type="InterPro" id="IPR008889">
    <property type="entry name" value="VQ"/>
</dbReference>
<dbReference type="Gramene" id="Pp3c16_22640V3.2">
    <property type="protein sequence ID" value="Pp3c16_22640V3.2"/>
    <property type="gene ID" value="Pp3c16_22640"/>
</dbReference>